<dbReference type="EMBL" id="JAUHLN010000001">
    <property type="protein sequence ID" value="MDN4072365.1"/>
    <property type="molecule type" value="Genomic_DNA"/>
</dbReference>
<evidence type="ECO:0000313" key="2">
    <source>
        <dbReference type="Proteomes" id="UP001168694"/>
    </source>
</evidence>
<dbReference type="Pfam" id="PF09388">
    <property type="entry name" value="SpoOE-like"/>
    <property type="match status" value="1"/>
</dbReference>
<dbReference type="InterPro" id="IPR018540">
    <property type="entry name" value="Spo0E-like"/>
</dbReference>
<accession>A0ABT8E374</accession>
<reference evidence="1" key="1">
    <citation type="submission" date="2023-06" db="EMBL/GenBank/DDBJ databases">
        <title>Draft Genome Sequences of Representative Paenibacillus Polymyxa, Bacillus cereus, Fictibacillus sp., and Brevibacillus agri Strains Isolated from Amazonian Dark Earth.</title>
        <authorList>
            <person name="Pellegrinetti T.A."/>
            <person name="Cunha I.C.M."/>
            <person name="Chaves M.G."/>
            <person name="Freitas A.S."/>
            <person name="Silva A.V.R."/>
            <person name="Tsai S.M."/>
            <person name="Mendes L.W."/>
        </authorList>
    </citation>
    <scope>NUCLEOTIDE SEQUENCE</scope>
    <source>
        <strain evidence="1">CENA-BCM004</strain>
    </source>
</reference>
<dbReference type="SUPFAM" id="SSF140500">
    <property type="entry name" value="BAS1536-like"/>
    <property type="match status" value="1"/>
</dbReference>
<dbReference type="InterPro" id="IPR036638">
    <property type="entry name" value="HLH_DNA-bd_sf"/>
</dbReference>
<dbReference type="Proteomes" id="UP001168694">
    <property type="component" value="Unassembled WGS sequence"/>
</dbReference>
<keyword evidence="2" id="KW-1185">Reference proteome</keyword>
<evidence type="ECO:0000313" key="1">
    <source>
        <dbReference type="EMBL" id="MDN4072365.1"/>
    </source>
</evidence>
<dbReference type="Gene3D" id="4.10.280.10">
    <property type="entry name" value="Helix-loop-helix DNA-binding domain"/>
    <property type="match status" value="1"/>
</dbReference>
<name>A0ABT8E374_9BACL</name>
<sequence length="61" mass="7204">MTNTADCERLNHYNEQIEVLREKMIQTAGLFGLNHPEVLSYSRKIDETHNLILKIERDKSF</sequence>
<comment type="caution">
    <text evidence="1">The sequence shown here is derived from an EMBL/GenBank/DDBJ whole genome shotgun (WGS) entry which is preliminary data.</text>
</comment>
<proteinExistence type="predicted"/>
<dbReference type="InterPro" id="IPR037208">
    <property type="entry name" value="Spo0E-like_sf"/>
</dbReference>
<dbReference type="RefSeq" id="WP_290398485.1">
    <property type="nucleotide sequence ID" value="NZ_JAUHLN010000001.1"/>
</dbReference>
<organism evidence="1 2">
    <name type="scientific">Fictibacillus terranigra</name>
    <dbReference type="NCBI Taxonomy" id="3058424"/>
    <lineage>
        <taxon>Bacteria</taxon>
        <taxon>Bacillati</taxon>
        <taxon>Bacillota</taxon>
        <taxon>Bacilli</taxon>
        <taxon>Bacillales</taxon>
        <taxon>Fictibacillaceae</taxon>
        <taxon>Fictibacillus</taxon>
    </lineage>
</organism>
<gene>
    <name evidence="1" type="ORF">QYF49_04890</name>
</gene>
<protein>
    <submittedName>
        <fullName evidence="1">Aspartyl-phosphate phosphatase Spo0E family protein</fullName>
    </submittedName>
</protein>